<dbReference type="EnsemblMetazoa" id="PHUM459040-RA">
    <property type="protein sequence ID" value="PHUM459040-PA"/>
    <property type="gene ID" value="PHUM459040"/>
</dbReference>
<feature type="region of interest" description="Disordered" evidence="1">
    <location>
        <begin position="799"/>
        <end position="833"/>
    </location>
</feature>
<evidence type="ECO:0008006" key="5">
    <source>
        <dbReference type="Google" id="ProtNLM"/>
    </source>
</evidence>
<dbReference type="CTD" id="8230951"/>
<feature type="region of interest" description="Disordered" evidence="1">
    <location>
        <begin position="669"/>
        <end position="702"/>
    </location>
</feature>
<feature type="region of interest" description="Disordered" evidence="1">
    <location>
        <begin position="1739"/>
        <end position="1758"/>
    </location>
</feature>
<feature type="compositionally biased region" description="Basic and acidic residues" evidence="1">
    <location>
        <begin position="1570"/>
        <end position="1604"/>
    </location>
</feature>
<dbReference type="eggNOG" id="KOG3685">
    <property type="taxonomic scope" value="Eukaryota"/>
</dbReference>
<dbReference type="OMA" id="GKERRWM"/>
<dbReference type="EMBL" id="AAZO01005578">
    <property type="status" value="NOT_ANNOTATED_CDS"/>
    <property type="molecule type" value="Genomic_DNA"/>
</dbReference>
<feature type="compositionally biased region" description="Basic and acidic residues" evidence="1">
    <location>
        <begin position="669"/>
        <end position="690"/>
    </location>
</feature>
<feature type="compositionally biased region" description="Basic and acidic residues" evidence="1">
    <location>
        <begin position="1873"/>
        <end position="1902"/>
    </location>
</feature>
<dbReference type="STRING" id="121224.E0VV66"/>
<dbReference type="HOGENOM" id="CLU_000485_0_0_1"/>
<feature type="compositionally biased region" description="Basic and acidic residues" evidence="1">
    <location>
        <begin position="1510"/>
        <end position="1524"/>
    </location>
</feature>
<dbReference type="Proteomes" id="UP000009046">
    <property type="component" value="Unassembled WGS sequence"/>
</dbReference>
<dbReference type="EMBL" id="DS235803">
    <property type="protein sequence ID" value="EEB17272.1"/>
    <property type="molecule type" value="Genomic_DNA"/>
</dbReference>
<feature type="compositionally biased region" description="Polar residues" evidence="1">
    <location>
        <begin position="1746"/>
        <end position="1757"/>
    </location>
</feature>
<evidence type="ECO:0000313" key="2">
    <source>
        <dbReference type="EMBL" id="EEB17272.1"/>
    </source>
</evidence>
<dbReference type="Pfam" id="PF14776">
    <property type="entry name" value="UNC-79"/>
    <property type="match status" value="1"/>
</dbReference>
<evidence type="ECO:0000313" key="4">
    <source>
        <dbReference type="Proteomes" id="UP000009046"/>
    </source>
</evidence>
<feature type="compositionally biased region" description="Basic and acidic residues" evidence="1">
    <location>
        <begin position="815"/>
        <end position="832"/>
    </location>
</feature>
<feature type="compositionally biased region" description="Polar residues" evidence="1">
    <location>
        <begin position="1534"/>
        <end position="1550"/>
    </location>
</feature>
<feature type="compositionally biased region" description="Basic and acidic residues" evidence="1">
    <location>
        <begin position="1924"/>
        <end position="1958"/>
    </location>
</feature>
<dbReference type="InterPro" id="IPR016024">
    <property type="entry name" value="ARM-type_fold"/>
</dbReference>
<sequence>MLIMGTRAAAFTAKVRSLNDYQLRLLHGILPVPSGVDIANTLKYFSQTLLTVLKDVPNSPLQMLKSKEKDATRLGLFPNLEYKGLYRAITQLLEVAPLIQYGIQPFGTSILQCLGCLLPFLDNEMIDSLPYLVASALAVLPSSLHQEVINSLCFYILPFTITRKTEEEESYASQSVTSVIMLVFQHCSSLSHHCQLIECLMALKPGVARDILCVIAHGTSTARASAAKLLFYYWPTFNPNIWDIKGNQPKISTDWTSFVCQRDMCPNAGNAEAAKVCYDHCISITFSTDSPPPLYLCIECANTIHREHPNQMFYDILHPMQNISSFCENKNCRAQDKHAVSICFASECASYNGNHPIRFCQQCHNNRHNNRRGGDHIVHRSLPPVWDLDAEMQVYLIESVVSLLKEAKPGANSPNKDGHENVKSTMLNPPPPSDNMTLEESQLLGRYGVCLLVGLCTPREDTSPQVLGRLLSMLFHWFYVTAYLYDDQVLNEGTIEKLKNEHVCAWLNDVAKTHFKVFVSCLMPHPPEYARVGGHWDTLTSKTCHLKEGLHRLLCLVPYEVVSSETWEHIMPRWLEAIVTDVPARELNELKLLLSKILDPVMSPLGFDTKKMYRFLSIRFKKTTSKVQEQALNWLQVLTTLEIVVPLSLLFSIFNDGIKVMQPSVKSKEKSNNHLVAEEESRRTPVKEEDSGNASPLSDDYTPALKNQELESDIELDLSCCILMLDILLKQMELQNIEKHGGITTSLAQDIWQLLKSMLAAQWSEAHQCEQRECAHCEARVMWYQLVLQLVTIINPEESAHPPDTFVEEGQSEEGQSRKSPPENEKKQDTKSEVVINMPIPLLEVHTVGGVLVHMPHIMTATVETVAEQLDLAPVVAAERILPAVARQVTISDADVATATAHVAKATLVGENDQLLEATQEDAENFWQTSEGKFHFVIDELPGHLQLLHTLLNSLPKSSVSELYYALQCIYILVLHGDAFTKASKDHRGFFIWSQENLLIKNLWEFCNANESHIGEVVVPLLLHCITLPAGSDTFWKVVQEDFQNVDWKVRFTAVERVTVIARFMDQTPLYNEFVLQAALANVFCYLILSMDDENVQVAQRATLYLGTIHDSSIKSLVGCLETQFDTVIVDRPVVLQAIYQLHNCLSDRKILTWDFFLSRFDALFLEAQINLEKSGDISFVRDLRNSNLSCESFTRKLNRAHEALSRSESSNDSSLKTLSASFGPKWPYKRTMSAPASMVPQPDTKQDKEKIYSRQYSAPILKRKSSRFGLGQFLGSVPPNNSLPGRVGKKHYGHIHQLVAGDDSGLAGLTRVLNLEGNDHETIHLLIFLLMQFMSRSEQAFPMEERSTAKTQGIVLRHLFLLLGYSQQENTFYFPPHRLRISPVFNAFLANFPQVLDQNHLMGWMVAGPGMAVLQHCPAGRSSSTSTPSYTLWLLEAHTRRCWLMSVLVLVYKYNYSQQPQATQLTSLIRIVLNTICAQHHVCKRVPSSVIISSTQSRSREASQPSLGGDKEDGNNTMDKHDSPPVSPKCSINGKQKNFSQKSPTGQTTHWEESEDKMNYTCSELEEHKAENDIEGSDKPYLDNDDAGRKSSLHDKNTDDSGRKCGIKQGVMMMVASSFFTSSQPVTSKTTNFYNGTAPQPKPTPSRPLMAANCNERRSSLACAVATAMQPVVATATVVSAVPKQASSGKSTASTSPLSICSPPPTYKVESPQISRTEKCRISENTRGKLGYSTSLESTSISTTNHSPELTVSSPKPVTAPWRIENALTCSTEKKSSNDNLSRIIDFDTHSYGSPESPLSKMDIITLGSPVDVDNICTKENCINKVTQLEMPPLERLLPVGPSQDINAITDKLHKSLANGCCLNLPQDQISTEKKKKGEGQQVKSERGSKQGSLEKPEFRRGRSSSPRRLIKQVALAESPPEDEPHSFYRGVHSDKKHTFGKEKSDESNRKKNEKVAGKRRRKVGLFSMETVPRTHLPRRPGSWCGNQQPLLDPATQQACHAALNLRQSSFRIGDDCVLQRCAECGAPREEYSDEELGLCIVILGTFIHREPGLAAPLLPKILSTVAKLALKAGYSWQTEGGTYLPGGAVAVAHQFLRCILHQLAPNGVFYQMFQTHVEESARTEFFRSVAQALIDFNELSPSVPLQLLLETLNAKKTLVPDTVIVICKNMSAYIENLPLEVGPVQPGSPWLTLLAQMELFFRRIVLLLPSIDNVLAPLAVMASVFRCPGISSCKSILEPFSKILSFVIQNVVVDLSTITEICQLCNRAFTRDREKQMLTRMLIIELVQALKFKTTLPDSNFLMLINFVIQDTGSCLVQNGFSPGACDIFATGVNAAEIMRQHLSDALDFLADFHTVSKIKSFCQGDSGGLNEDTLGGALKSGMAQYVALEMARGTRDNRAIARHLPWLYNAPTTLQQGPREFLECMGHVRLLSWLLLGGLFQSLTGHSPCIPVPPEASCHVADHIQVIFTGFAGQSKASVLHMSSLFHAFILCQLWTVYIETGANSNPPGSEPHTVHNNILLDFWGKVTPCVLQLVAHSKVLAEMVNLHFLSLLEALLEVNASILGKLMPLWSPVLFAHHVQLPGHLQMRLQNCRNFAPNNPPSNTLLAKWLQRLQFKMGQIELQSSAATQFYSV</sequence>
<reference evidence="3" key="3">
    <citation type="submission" date="2020-05" db="UniProtKB">
        <authorList>
            <consortium name="EnsemblMetazoa"/>
        </authorList>
    </citation>
    <scope>IDENTIFICATION</scope>
    <source>
        <strain evidence="3">USDA</strain>
    </source>
</reference>
<dbReference type="GeneID" id="8230951"/>
<feature type="region of interest" description="Disordered" evidence="1">
    <location>
        <begin position="1686"/>
        <end position="1716"/>
    </location>
</feature>
<dbReference type="PANTHER" id="PTHR21696:SF2">
    <property type="entry name" value="PROTEIN UNC-79 HOMOLOG"/>
    <property type="match status" value="1"/>
</dbReference>
<feature type="region of interest" description="Disordered" evidence="1">
    <location>
        <begin position="409"/>
        <end position="434"/>
    </location>
</feature>
<gene>
    <name evidence="3" type="primary">8230951</name>
    <name evidence="2" type="ORF">Phum_PHUM459040</name>
</gene>
<organism>
    <name type="scientific">Pediculus humanus subsp. corporis</name>
    <name type="common">Body louse</name>
    <dbReference type="NCBI Taxonomy" id="121224"/>
    <lineage>
        <taxon>Eukaryota</taxon>
        <taxon>Metazoa</taxon>
        <taxon>Ecdysozoa</taxon>
        <taxon>Arthropoda</taxon>
        <taxon>Hexapoda</taxon>
        <taxon>Insecta</taxon>
        <taxon>Pterygota</taxon>
        <taxon>Neoptera</taxon>
        <taxon>Paraneoptera</taxon>
        <taxon>Psocodea</taxon>
        <taxon>Troctomorpha</taxon>
        <taxon>Phthiraptera</taxon>
        <taxon>Anoplura</taxon>
        <taxon>Pediculidae</taxon>
        <taxon>Pediculus</taxon>
    </lineage>
</organism>
<feature type="region of interest" description="Disordered" evidence="1">
    <location>
        <begin position="1873"/>
        <end position="1961"/>
    </location>
</feature>
<dbReference type="OrthoDB" id="6270916at2759"/>
<reference evidence="2" key="1">
    <citation type="submission" date="2007-04" db="EMBL/GenBank/DDBJ databases">
        <title>Annotation of Pediculus humanus corporis strain USDA.</title>
        <authorList>
            <person name="Kirkness E."/>
            <person name="Hannick L."/>
            <person name="Hass B."/>
            <person name="Bruggner R."/>
            <person name="Lawson D."/>
            <person name="Bidwell S."/>
            <person name="Joardar V."/>
            <person name="Caler E."/>
            <person name="Walenz B."/>
            <person name="Inman J."/>
            <person name="Schobel S."/>
            <person name="Galinsky K."/>
            <person name="Amedeo P."/>
            <person name="Strausberg R."/>
        </authorList>
    </citation>
    <scope>NUCLEOTIDE SEQUENCE</scope>
    <source>
        <strain evidence="2">USDA</strain>
    </source>
</reference>
<accession>E0VV66</accession>
<feature type="compositionally biased region" description="Polar residues" evidence="1">
    <location>
        <begin position="1686"/>
        <end position="1700"/>
    </location>
</feature>
<keyword evidence="4" id="KW-1185">Reference proteome</keyword>
<dbReference type="KEGG" id="phu:Phum_PHUM459040"/>
<reference evidence="2" key="2">
    <citation type="submission" date="2007-04" db="EMBL/GenBank/DDBJ databases">
        <title>The genome of the human body louse.</title>
        <authorList>
            <consortium name="The Human Body Louse Genome Consortium"/>
            <person name="Kirkness E."/>
            <person name="Walenz B."/>
            <person name="Hass B."/>
            <person name="Bruggner R."/>
            <person name="Strausberg R."/>
        </authorList>
    </citation>
    <scope>NUCLEOTIDE SEQUENCE</scope>
    <source>
        <strain evidence="2">USDA</strain>
    </source>
</reference>
<dbReference type="InterPro" id="IPR024855">
    <property type="entry name" value="UNC79"/>
</dbReference>
<feature type="region of interest" description="Disordered" evidence="1">
    <location>
        <begin position="1494"/>
        <end position="1556"/>
    </location>
</feature>
<name>E0VV66_PEDHC</name>
<dbReference type="SUPFAM" id="SSF48371">
    <property type="entry name" value="ARM repeat"/>
    <property type="match status" value="1"/>
</dbReference>
<dbReference type="FunCoup" id="E0VV66">
    <property type="interactions" value="34"/>
</dbReference>
<dbReference type="PANTHER" id="PTHR21696">
    <property type="entry name" value="PROTEIN UNC-79 HOMOLOG"/>
    <property type="match status" value="1"/>
</dbReference>
<protein>
    <recommendedName>
        <fullName evidence="5">Protein unc-79 homolog</fullName>
    </recommendedName>
</protein>
<evidence type="ECO:0000313" key="3">
    <source>
        <dbReference type="EnsemblMetazoa" id="PHUM459040-PA"/>
    </source>
</evidence>
<proteinExistence type="predicted"/>
<dbReference type="RefSeq" id="XP_002430010.1">
    <property type="nucleotide sequence ID" value="XM_002429965.1"/>
</dbReference>
<feature type="region of interest" description="Disordered" evidence="1">
    <location>
        <begin position="1570"/>
        <end position="1605"/>
    </location>
</feature>
<dbReference type="InParanoid" id="E0VV66"/>
<evidence type="ECO:0000256" key="1">
    <source>
        <dbReference type="SAM" id="MobiDB-lite"/>
    </source>
</evidence>
<dbReference type="VEuPathDB" id="VectorBase:PHUM459040"/>
<dbReference type="eggNOG" id="KOG4820">
    <property type="taxonomic scope" value="Eukaryota"/>
</dbReference>